<dbReference type="EMBL" id="FN653018">
    <property type="protein sequence ID" value="CBY21844.1"/>
    <property type="molecule type" value="Genomic_DNA"/>
</dbReference>
<sequence length="467" mass="54714">MARAKKDEKEARASENGSKMSNAQKKAENKRKAEIAEKQQSWTMNSDPEETFIIDGFHDVQNKNFMEMYFLDESEYLYVTCGDGDGEYIDVSVGDLIADDARGKYKFKIMKKMFEKTHLWVAFGLDKDFTFKEGSTSKIDFKFSPHIVSIFLAALHRLPVALTWLDTCALLEICDYSASTATYYDYVKPALLRLAHQNFTRIMDIFFLYQHYRTRGIIDEEETLNSRNIYDRTFYLLLQSSCFKFIFKLNNMDYQETLEHHHSLLPKASHLAAACANSSKCFYYRTNWDARILMVRMWTENRGGRSDQDIQSDYMEVFSKFNAPAALNQLLSPSIMRQVLSKGMLVQPNEQFWAFDIKSFPRRIKEYKNKANQKKEKQIMKVKSKMRAFSSDISDNETSSLEWDDRDETPVSPEERQRSREIENRRRKIRRKLEEKTNEFKQITEAHKNGLGERKVPLNSTGSSNYD</sequence>
<feature type="compositionally biased region" description="Basic and acidic residues" evidence="1">
    <location>
        <begin position="25"/>
        <end position="37"/>
    </location>
</feature>
<feature type="region of interest" description="Disordered" evidence="1">
    <location>
        <begin position="385"/>
        <end position="467"/>
    </location>
</feature>
<feature type="compositionally biased region" description="Polar residues" evidence="1">
    <location>
        <begin position="391"/>
        <end position="401"/>
    </location>
</feature>
<feature type="compositionally biased region" description="Polar residues" evidence="1">
    <location>
        <begin position="15"/>
        <end position="24"/>
    </location>
</feature>
<evidence type="ECO:0000256" key="1">
    <source>
        <dbReference type="SAM" id="MobiDB-lite"/>
    </source>
</evidence>
<organism evidence="2 3">
    <name type="scientific">Oikopleura dioica</name>
    <name type="common">Tunicate</name>
    <dbReference type="NCBI Taxonomy" id="34765"/>
    <lineage>
        <taxon>Eukaryota</taxon>
        <taxon>Metazoa</taxon>
        <taxon>Chordata</taxon>
        <taxon>Tunicata</taxon>
        <taxon>Appendicularia</taxon>
        <taxon>Copelata</taxon>
        <taxon>Oikopleuridae</taxon>
        <taxon>Oikopleura</taxon>
    </lineage>
</organism>
<accession>E4WWV2</accession>
<evidence type="ECO:0000313" key="2">
    <source>
        <dbReference type="EMBL" id="CBY21844.1"/>
    </source>
</evidence>
<feature type="compositionally biased region" description="Basic and acidic residues" evidence="1">
    <location>
        <begin position="413"/>
        <end position="424"/>
    </location>
</feature>
<name>E4WWV2_OIKDI</name>
<reference evidence="2 3" key="1">
    <citation type="journal article" date="2010" name="Science">
        <title>Plasticity of animal genome architecture unmasked by rapid evolution of a pelagic tunicate.</title>
        <authorList>
            <person name="Denoeud F."/>
            <person name="Henriet S."/>
            <person name="Mungpakdee S."/>
            <person name="Aury J.M."/>
            <person name="Da Silva C."/>
            <person name="Brinkmann H."/>
            <person name="Mikhaleva J."/>
            <person name="Olsen L.C."/>
            <person name="Jubin C."/>
            <person name="Canestro C."/>
            <person name="Bouquet J.M."/>
            <person name="Danks G."/>
            <person name="Poulain J."/>
            <person name="Campsteijn C."/>
            <person name="Adamski M."/>
            <person name="Cross I."/>
            <person name="Yadetie F."/>
            <person name="Muffato M."/>
            <person name="Louis A."/>
            <person name="Butcher S."/>
            <person name="Tsagkogeorga G."/>
            <person name="Konrad A."/>
            <person name="Singh S."/>
            <person name="Jensen M.F."/>
            <person name="Cong E.H."/>
            <person name="Eikeseth-Otteraa H."/>
            <person name="Noel B."/>
            <person name="Anthouard V."/>
            <person name="Porcel B.M."/>
            <person name="Kachouri-Lafond R."/>
            <person name="Nishino A."/>
            <person name="Ugolini M."/>
            <person name="Chourrout P."/>
            <person name="Nishida H."/>
            <person name="Aasland R."/>
            <person name="Huzurbazar S."/>
            <person name="Westhof E."/>
            <person name="Delsuc F."/>
            <person name="Lehrach H."/>
            <person name="Reinhardt R."/>
            <person name="Weissenbach J."/>
            <person name="Roy S.W."/>
            <person name="Artiguenave F."/>
            <person name="Postlethwait J.H."/>
            <person name="Manak J.R."/>
            <person name="Thompson E.M."/>
            <person name="Jaillon O."/>
            <person name="Du Pasquier L."/>
            <person name="Boudinot P."/>
            <person name="Liberles D.A."/>
            <person name="Volff J.N."/>
            <person name="Philippe H."/>
            <person name="Lenhard B."/>
            <person name="Roest Crollius H."/>
            <person name="Wincker P."/>
            <person name="Chourrout D."/>
        </authorList>
    </citation>
    <scope>NUCLEOTIDE SEQUENCE [LARGE SCALE GENOMIC DNA]</scope>
</reference>
<protein>
    <submittedName>
        <fullName evidence="2">Uncharacterized protein</fullName>
    </submittedName>
</protein>
<proteinExistence type="predicted"/>
<feature type="compositionally biased region" description="Polar residues" evidence="1">
    <location>
        <begin position="458"/>
        <end position="467"/>
    </location>
</feature>
<feature type="compositionally biased region" description="Basic and acidic residues" evidence="1">
    <location>
        <begin position="1"/>
        <end position="13"/>
    </location>
</feature>
<feature type="region of interest" description="Disordered" evidence="1">
    <location>
        <begin position="1"/>
        <end position="43"/>
    </location>
</feature>
<dbReference type="InParanoid" id="E4WWV2"/>
<dbReference type="Proteomes" id="UP000001307">
    <property type="component" value="Unassembled WGS sequence"/>
</dbReference>
<evidence type="ECO:0000313" key="3">
    <source>
        <dbReference type="Proteomes" id="UP000001307"/>
    </source>
</evidence>
<dbReference type="OrthoDB" id="10411003at2759"/>
<keyword evidence="3" id="KW-1185">Reference proteome</keyword>
<gene>
    <name evidence="2" type="ORF">GSOID_T00011372001</name>
</gene>
<feature type="compositionally biased region" description="Basic and acidic residues" evidence="1">
    <location>
        <begin position="432"/>
        <end position="456"/>
    </location>
</feature>
<dbReference type="AlphaFoldDB" id="E4WWV2"/>